<dbReference type="Pfam" id="PF00028">
    <property type="entry name" value="Cadherin"/>
    <property type="match status" value="23"/>
</dbReference>
<feature type="domain" description="Cadherin" evidence="16">
    <location>
        <begin position="2376"/>
        <end position="2500"/>
    </location>
</feature>
<dbReference type="FunFam" id="2.60.40.60:FF:000007">
    <property type="entry name" value="Protocadherin alpha 2"/>
    <property type="match status" value="1"/>
</dbReference>
<feature type="domain" description="Cadherin" evidence="16">
    <location>
        <begin position="981"/>
        <end position="1091"/>
    </location>
</feature>
<feature type="domain" description="Cadherin" evidence="16">
    <location>
        <begin position="25"/>
        <end position="129"/>
    </location>
</feature>
<dbReference type="SMART" id="SM00112">
    <property type="entry name" value="CA"/>
    <property type="match status" value="25"/>
</dbReference>
<feature type="domain" description="Cadherin" evidence="16">
    <location>
        <begin position="460"/>
        <end position="569"/>
    </location>
</feature>
<feature type="transmembrane region" description="Helical" evidence="14">
    <location>
        <begin position="2961"/>
        <end position="2986"/>
    </location>
</feature>
<feature type="domain" description="Cadherin" evidence="16">
    <location>
        <begin position="1640"/>
        <end position="1745"/>
    </location>
</feature>
<evidence type="ECO:0000256" key="1">
    <source>
        <dbReference type="ARBA" id="ARBA00004251"/>
    </source>
</evidence>
<dbReference type="FunFam" id="2.60.40.60:FF:000134">
    <property type="entry name" value="protocadherin Fat 4"/>
    <property type="match status" value="1"/>
</dbReference>
<proteinExistence type="predicted"/>
<keyword evidence="9 14" id="KW-1133">Transmembrane helix</keyword>
<dbReference type="GO" id="GO:0009887">
    <property type="term" value="P:animal organ morphogenesis"/>
    <property type="evidence" value="ECO:0007669"/>
    <property type="project" value="UniProtKB-ARBA"/>
</dbReference>
<protein>
    <submittedName>
        <fullName evidence="17">Protein dachsous</fullName>
    </submittedName>
</protein>
<feature type="domain" description="Cadherin" evidence="16">
    <location>
        <begin position="2603"/>
        <end position="2708"/>
    </location>
</feature>
<dbReference type="GO" id="GO:0007163">
    <property type="term" value="P:establishment or maintenance of cell polarity"/>
    <property type="evidence" value="ECO:0007669"/>
    <property type="project" value="UniProtKB-ARBA"/>
</dbReference>
<keyword evidence="12" id="KW-0325">Glycoprotein</keyword>
<evidence type="ECO:0000256" key="3">
    <source>
        <dbReference type="ARBA" id="ARBA00022536"/>
    </source>
</evidence>
<comment type="caution">
    <text evidence="17">The sequence shown here is derived from an EMBL/GenBank/DDBJ whole genome shotgun (WGS) entry which is preliminary data.</text>
</comment>
<feature type="domain" description="Cadherin" evidence="16">
    <location>
        <begin position="776"/>
        <end position="874"/>
    </location>
</feature>
<feature type="domain" description="Cadherin" evidence="16">
    <location>
        <begin position="2062"/>
        <end position="2174"/>
    </location>
</feature>
<dbReference type="STRING" id="268475.A0A0V1HKU6"/>
<dbReference type="FunFam" id="2.60.40.60:FF:000024">
    <property type="entry name" value="FAT atypical cadherin 3"/>
    <property type="match status" value="1"/>
</dbReference>
<dbReference type="EMBL" id="JYDP01000050">
    <property type="protein sequence ID" value="KRZ11336.1"/>
    <property type="molecule type" value="Genomic_DNA"/>
</dbReference>
<feature type="domain" description="Cadherin" evidence="16">
    <location>
        <begin position="2275"/>
        <end position="2375"/>
    </location>
</feature>
<comment type="subcellular location">
    <subcellularLocation>
        <location evidence="1">Cell membrane</location>
        <topology evidence="1">Single-pass type I membrane protein</topology>
    </subcellularLocation>
</comment>
<evidence type="ECO:0000256" key="6">
    <source>
        <dbReference type="ARBA" id="ARBA00022737"/>
    </source>
</evidence>
<evidence type="ECO:0000256" key="15">
    <source>
        <dbReference type="SAM" id="SignalP"/>
    </source>
</evidence>
<feature type="domain" description="Cadherin" evidence="16">
    <location>
        <begin position="2175"/>
        <end position="2275"/>
    </location>
</feature>
<dbReference type="SUPFAM" id="SSF49313">
    <property type="entry name" value="Cadherin-like"/>
    <property type="match status" value="26"/>
</dbReference>
<dbReference type="PROSITE" id="PS00232">
    <property type="entry name" value="CADHERIN_1"/>
    <property type="match status" value="12"/>
</dbReference>
<dbReference type="PANTHER" id="PTHR24026:SF136">
    <property type="entry name" value="PROTOCADHERIN-23"/>
    <property type="match status" value="1"/>
</dbReference>
<gene>
    <name evidence="17" type="primary">ds</name>
    <name evidence="17" type="ORF">T11_5167</name>
</gene>
<feature type="domain" description="Cadherin" evidence="16">
    <location>
        <begin position="1535"/>
        <end position="1639"/>
    </location>
</feature>
<dbReference type="GO" id="GO:0005509">
    <property type="term" value="F:calcium ion binding"/>
    <property type="evidence" value="ECO:0007669"/>
    <property type="project" value="UniProtKB-UniRule"/>
</dbReference>
<evidence type="ECO:0000313" key="18">
    <source>
        <dbReference type="Proteomes" id="UP000055024"/>
    </source>
</evidence>
<dbReference type="PANTHER" id="PTHR24026">
    <property type="entry name" value="FAT ATYPICAL CADHERIN-RELATED"/>
    <property type="match status" value="1"/>
</dbReference>
<keyword evidence="11" id="KW-1015">Disulfide bond</keyword>
<feature type="domain" description="Cadherin" evidence="16">
    <location>
        <begin position="875"/>
        <end position="980"/>
    </location>
</feature>
<feature type="domain" description="Cadherin" evidence="16">
    <location>
        <begin position="674"/>
        <end position="775"/>
    </location>
</feature>
<keyword evidence="7 13" id="KW-0106">Calcium</keyword>
<dbReference type="FunFam" id="2.60.40.60:FF:000081">
    <property type="entry name" value="protocadherin Fat 4"/>
    <property type="match status" value="1"/>
</dbReference>
<dbReference type="GO" id="GO:0007399">
    <property type="term" value="P:nervous system development"/>
    <property type="evidence" value="ECO:0007669"/>
    <property type="project" value="UniProtKB-ARBA"/>
</dbReference>
<dbReference type="InterPro" id="IPR015919">
    <property type="entry name" value="Cadherin-like_sf"/>
</dbReference>
<dbReference type="Proteomes" id="UP000055024">
    <property type="component" value="Unassembled WGS sequence"/>
</dbReference>
<evidence type="ECO:0000256" key="14">
    <source>
        <dbReference type="SAM" id="Phobius"/>
    </source>
</evidence>
<dbReference type="InterPro" id="IPR002126">
    <property type="entry name" value="Cadherin-like_dom"/>
</dbReference>
<dbReference type="GO" id="GO:0048729">
    <property type="term" value="P:tissue morphogenesis"/>
    <property type="evidence" value="ECO:0007669"/>
    <property type="project" value="UniProtKB-ARBA"/>
</dbReference>
<evidence type="ECO:0000256" key="11">
    <source>
        <dbReference type="ARBA" id="ARBA00023157"/>
    </source>
</evidence>
<feature type="domain" description="Cadherin" evidence="16">
    <location>
        <begin position="570"/>
        <end position="673"/>
    </location>
</feature>
<evidence type="ECO:0000256" key="13">
    <source>
        <dbReference type="PROSITE-ProRule" id="PRU00043"/>
    </source>
</evidence>
<feature type="domain" description="Cadherin" evidence="16">
    <location>
        <begin position="1955"/>
        <end position="2058"/>
    </location>
</feature>
<feature type="domain" description="Cadherin" evidence="16">
    <location>
        <begin position="131"/>
        <end position="241"/>
    </location>
</feature>
<evidence type="ECO:0000256" key="4">
    <source>
        <dbReference type="ARBA" id="ARBA00022692"/>
    </source>
</evidence>
<dbReference type="InterPro" id="IPR020894">
    <property type="entry name" value="Cadherin_CS"/>
</dbReference>
<evidence type="ECO:0000256" key="8">
    <source>
        <dbReference type="ARBA" id="ARBA00022889"/>
    </source>
</evidence>
<name>A0A0V1HKU6_9BILA</name>
<evidence type="ECO:0000313" key="17">
    <source>
        <dbReference type="EMBL" id="KRZ11336.1"/>
    </source>
</evidence>
<dbReference type="PROSITE" id="PS50268">
    <property type="entry name" value="CADHERIN_2"/>
    <property type="match status" value="27"/>
</dbReference>
<feature type="chain" id="PRO_5006879233" evidence="15">
    <location>
        <begin position="26"/>
        <end position="3065"/>
    </location>
</feature>
<dbReference type="FunFam" id="2.60.40.60:FF:000033">
    <property type="entry name" value="FAT atypical cadherin 1"/>
    <property type="match status" value="1"/>
</dbReference>
<evidence type="ECO:0000256" key="9">
    <source>
        <dbReference type="ARBA" id="ARBA00022989"/>
    </source>
</evidence>
<dbReference type="FunFam" id="2.60.40.60:FF:000226">
    <property type="entry name" value="Dachsous, isoform B"/>
    <property type="match status" value="1"/>
</dbReference>
<keyword evidence="3" id="KW-0245">EGF-like domain</keyword>
<evidence type="ECO:0000259" key="16">
    <source>
        <dbReference type="PROSITE" id="PS50268"/>
    </source>
</evidence>
<sequence>MRQRCFCIKQLMLLLNFLSIHYAYSEFVQRFSVAENEPAGTVLGRLSTNNTGLTFATINQARFVFFYPPESDVERALAVDDKTGEISTKKPLDREHRSSYVFLAIPVEGSEGIRILVDVIDKNDNPPKFAKPAYVELDVSEYAKIGSELPLPAAVDADLPPYDVQKYQIVSGNVNSAFRLSTRKINNILYVNLKVNMPLDREQRERYILKVSASDGGQPPLSDVLTVNVTIVDVNDNAPQFDKPRYDFHVNDARAITFGSPIAAVHAKDPDAGVNGEIEYSLAPSAVNDHRLFSINPKTGLISWASTQQMQARHYELLVIARDGGQQPMEANCLVLISTASSSVGKVWMRTVFLSSDGSASVLENTTLGTLIFRVSVSNAQKANLRCEMSIETDDGKDVFQIQTSNDIHYVTLQKELDREQKQSINVTLWAQKCNPGNFSIKENIEIMILDVNDNSPQFTQALYKVEVSEKALPGTSVFQVQAHDADSGNNGRVHYSLIYDDKSDQHSSRWFKIDSHTGLITTSDLVDCEVSYNPKLTVLAEDYGQPKLNNTAVVSVTILDVNDNPPLFDKQLYNISIREDAKLGYCFTQVNAVDPDCGKNAEIKYSIDEKSASASFFKVDALSGDVCLNGQLDYEQRRMHDIVVSAFDGGGLSSSAVIRVSVEDVNDNYPTFYPLVYNVSLRQSVLPGTPVLVVSATDSDSGLFGKVNYIISSGNDGESFRIEPHSGELYVNAKLFPTVYQLKIKAVDGGNFASPQMATITVTVLTENFPSPYFEEKFYRFTVREDALPGISVGRVVAHGQGSIAYHIYSGDPNGYFSIDGNTGEITVSKYLDHEERSVILLNIQAVLGYPPSYNHSQVQVIVEDINDNAPLFDQSYAEISVMEDHEVGIALYTAKATDRDSGLNGQIRYRLSVNPENTFMIHPVSGEIRLNHNRAFDYEKRKNYTLVITAQDGGIPSFTTEMTLLIFVLDANDHSPEFLQKIYRSTVYENAPLMTKIFQLKAIDLDHGANSQIMFKIDQNQESALNQSLQYFDVYADSGWIYVRKTLDREMIPEFSFVVTVRDNGEPKRSSTATVFIKILDVNDNAPICEFAAYEFSVEENQPKGTYVGQVVAHDADFGLNGTVRYRLDGEQVKNFHVSLDGKLVTSSVLDYELTDLYELQIIAYDGGIPSLSATCKVIVHVKDVNDNAPFFILPTRQDNILFREEQSSGTEVIQVQARDPDSGRNGTVRYRLDAESSTPPMPFRINRRTGIIYSTAVLDYEKGPTIYKVTVIAEDWGKPILSSKKCITIELVDIEDGSSYADGNETSTFELSESVPVGTNIGSVDSERIGDLKNSKDNNSPITLEQLVDISYSISSGNSMGIFDIDPFTGTLFTVRRLDYEMTNMHFLTVTRTNTSQTTFPRVKEFPVKIHVLDENDNRPVFSDDPVIFSLPENTPIGTDIWMYNATDADTGKFGRLKYRIIDDDLGNSKMFSIDPLRGVLQLQSELDYEKCTEYVIVVEATDQASSPYDRLSTQVTTRIYVVDANDNSPKFISNNTVEIYEDSPTDYPLFYVIATDADWLENGRVTYSIKDRNVNSKFAINADTGALTLTRRLTKDDPNHYQLTVKATDHGKPPLSTTQIIRIRVIPGHQNALRFERSSYRSSITENTSPGSIVVQVKASEGDGKSTSNFTYHLLPGGNGYEKLKIDEITGIITTKESLDREELPELVVAVIAENINEPSQFDISTVYVEVEDVNDNRPIINKDSCHPIVIPENVHMNNLVTIYATDRDSDLNARIVYSIVGGNDGEKFNINPQSGMVSCEALDRESRNQYNLTILVTDSGVSRLADSCNLIVTVSDENDNVPKFQSDVYSIDVVEDTRPGSTVLKLTADDFDEGRNGILTYSIAEGADGTFDVKPNTGEMVLLKPLDYESVKSYKLKVNVNDQGAAKQHWSTAVVNIKIIDVNDNAPVFIKQPFVATVSGKIAAGQRIVKITAKDADGPGLNSDLYYSFMETQSMYSINPVTGVISAKREITFKPGSIHFLKVIVMDKGEVPKKTVGLVKIIVEEEYGKTEELLSFEKDVYYAVIEKTIPYNSLVKQVKAIPKQFLGKSTPQVQYKIVAGNELKLFTIDQATGDIRIVSNYGEQVPFQTDHQLMIEAFISNENKIQSQLKAFCFLRVVFSRENNHPPQFLQQRYTVAIPEGKPRGTYVSTVDLDIEENSQITYSIRGGNIDSAFSITSDGLVSTKIELDREIKDHYELILSATDFANPSQITTAELEITVLDVNDNTPSFPPTKPVFVKEDIAVGSFIASVTANDVDSFPALTYHFTEKGNPGEFFKIDKFSGQIMLAKRLDYEKQSIHILEIQAYDGIHYAFVKQIIQLIDINDNAPTFSHTVHQIFLSLGSVQGSTIGRIAAVDEDGGENGRISYKLLKINDLNFARPKSMTLTTPEIWIDSNTGILYLNETLIRAEKYLPVFKLIVEASDNGKPQRSSRLPVVVQIHFSPVQEAARFALPVYRLMTYFSFTVAENLPVHTVLGYLNVTQTMLSSQHHLSYSINANGIFEIDALGRLIVMKPLDREKVDKYHFVATIQSHEFGVENSTTNVIIHVEDVNDNAPVFSHPEYHISVNESMPVGSVIMKLSASDEDIGVNSLLNFEITSGNTESTFAIENSTGVIKLQKKLDNNKINHYKLILKVTDSGVPARSSLAMCYVLVLSEMSRNGPFFPVGLYLGHVKENSPNDTLIFTVKAVNDNHATSTSASEVFYFIKETEVEDDGKYFAINSKNGEVRAKQQFDYENRTSYKFTAAVRDSLGREHTVPCQVLIKGEDEYAPAFSEHRYVFKTTFDAVVDHGIGAVYADDKDDGLDGQVSYEIKEETKFFEIHPKTGVVTLRQSLEKLQYMNDEEELALIYPESQRYSELTSNADSKDSRMRGVEKLFIFTVVAFSGTNANRRKLNTTSIEIQISKPLPSKAVPLSSAFIVSISAGLIFLCCCAAAIICIIRIRRPNVQPSIKSVSYPKYPQKHSKLSNSKYTFFKSSRKEESRSNVCFSNCDVCCNSPDEKLPTIPIFIFKHDKPFQVASW</sequence>
<dbReference type="OrthoDB" id="6252479at2759"/>
<feature type="signal peptide" evidence="15">
    <location>
        <begin position="1"/>
        <end position="25"/>
    </location>
</feature>
<dbReference type="PRINTS" id="PR00205">
    <property type="entry name" value="CADHERIN"/>
</dbReference>
<keyword evidence="10 14" id="KW-0472">Membrane</keyword>
<dbReference type="Gene3D" id="2.60.40.60">
    <property type="entry name" value="Cadherins"/>
    <property type="match status" value="27"/>
</dbReference>
<keyword evidence="18" id="KW-1185">Reference proteome</keyword>
<keyword evidence="6" id="KW-0677">Repeat</keyword>
<dbReference type="FunFam" id="2.60.40.60:FF:000015">
    <property type="entry name" value="FAT atypical cadherin 1"/>
    <property type="match status" value="2"/>
</dbReference>
<dbReference type="GO" id="GO:0005886">
    <property type="term" value="C:plasma membrane"/>
    <property type="evidence" value="ECO:0007669"/>
    <property type="project" value="UniProtKB-SubCell"/>
</dbReference>
<organism evidence="17 18">
    <name type="scientific">Trichinella zimbabwensis</name>
    <dbReference type="NCBI Taxonomy" id="268475"/>
    <lineage>
        <taxon>Eukaryota</taxon>
        <taxon>Metazoa</taxon>
        <taxon>Ecdysozoa</taxon>
        <taxon>Nematoda</taxon>
        <taxon>Enoplea</taxon>
        <taxon>Dorylaimia</taxon>
        <taxon>Trichinellida</taxon>
        <taxon>Trichinellidae</taxon>
        <taxon>Trichinella</taxon>
    </lineage>
</organism>
<feature type="domain" description="Cadherin" evidence="16">
    <location>
        <begin position="1207"/>
        <end position="1312"/>
    </location>
</feature>
<evidence type="ECO:0000256" key="7">
    <source>
        <dbReference type="ARBA" id="ARBA00022837"/>
    </source>
</evidence>
<feature type="domain" description="Cadherin" evidence="16">
    <location>
        <begin position="259"/>
        <end position="353"/>
    </location>
</feature>
<keyword evidence="8" id="KW-0130">Cell adhesion</keyword>
<evidence type="ECO:0000256" key="12">
    <source>
        <dbReference type="ARBA" id="ARBA00023180"/>
    </source>
</evidence>
<evidence type="ECO:0000256" key="5">
    <source>
        <dbReference type="ARBA" id="ARBA00022729"/>
    </source>
</evidence>
<keyword evidence="2" id="KW-1003">Cell membrane</keyword>
<keyword evidence="4 14" id="KW-0812">Transmembrane</keyword>
<dbReference type="CDD" id="cd11304">
    <property type="entry name" value="Cadherin_repeat"/>
    <property type="match status" value="26"/>
</dbReference>
<feature type="domain" description="Cadherin" evidence="16">
    <location>
        <begin position="354"/>
        <end position="459"/>
    </location>
</feature>
<evidence type="ECO:0000256" key="2">
    <source>
        <dbReference type="ARBA" id="ARBA00022475"/>
    </source>
</evidence>
<feature type="domain" description="Cadherin" evidence="16">
    <location>
        <begin position="2502"/>
        <end position="2602"/>
    </location>
</feature>
<reference evidence="17 18" key="1">
    <citation type="submission" date="2015-01" db="EMBL/GenBank/DDBJ databases">
        <title>Evolution of Trichinella species and genotypes.</title>
        <authorList>
            <person name="Korhonen P.K."/>
            <person name="Edoardo P."/>
            <person name="Giuseppe L.R."/>
            <person name="Gasser R.B."/>
        </authorList>
    </citation>
    <scope>NUCLEOTIDE SEQUENCE [LARGE SCALE GENOMIC DNA]</scope>
    <source>
        <strain evidence="17">ISS1029</strain>
    </source>
</reference>
<feature type="domain" description="Cadherin" evidence="16">
    <location>
        <begin position="2709"/>
        <end position="2817"/>
    </location>
</feature>
<feature type="domain" description="Cadherin" evidence="16">
    <location>
        <begin position="1747"/>
        <end position="1849"/>
    </location>
</feature>
<feature type="domain" description="Cadherin" evidence="16">
    <location>
        <begin position="1850"/>
        <end position="1954"/>
    </location>
</feature>
<feature type="domain" description="Cadherin" evidence="16">
    <location>
        <begin position="2836"/>
        <end position="2959"/>
    </location>
</feature>
<feature type="domain" description="Cadherin" evidence="16">
    <location>
        <begin position="1092"/>
        <end position="1194"/>
    </location>
</feature>
<dbReference type="FunFam" id="2.60.40.60:FF:000116">
    <property type="entry name" value="Dachsous cadherin-related 2"/>
    <property type="match status" value="2"/>
</dbReference>
<feature type="domain" description="Cadherin" evidence="16">
    <location>
        <begin position="1426"/>
        <end position="1535"/>
    </location>
</feature>
<dbReference type="FunFam" id="2.60.40.60:FF:000020">
    <property type="entry name" value="Dachsous cadherin-related 1b"/>
    <property type="match status" value="7"/>
</dbReference>
<dbReference type="GO" id="GO:0007156">
    <property type="term" value="P:homophilic cell adhesion via plasma membrane adhesion molecules"/>
    <property type="evidence" value="ECO:0007669"/>
    <property type="project" value="InterPro"/>
</dbReference>
<evidence type="ECO:0000256" key="10">
    <source>
        <dbReference type="ARBA" id="ARBA00023136"/>
    </source>
</evidence>
<keyword evidence="5 15" id="KW-0732">Signal</keyword>
<accession>A0A0V1HKU6</accession>
<feature type="domain" description="Cadherin" evidence="16">
    <location>
        <begin position="1306"/>
        <end position="1425"/>
    </location>
</feature>